<dbReference type="Pfam" id="PF23921">
    <property type="entry name" value="DUF7260"/>
    <property type="match status" value="1"/>
</dbReference>
<dbReference type="EMBL" id="FZNQ01000001">
    <property type="protein sequence ID" value="SNR23239.1"/>
    <property type="molecule type" value="Genomic_DNA"/>
</dbReference>
<dbReference type="Proteomes" id="UP000198397">
    <property type="component" value="Unassembled WGS sequence"/>
</dbReference>
<organism evidence="4 5">
    <name type="scientific">Halorubrum vacuolatum</name>
    <name type="common">Natronobacterium vacuolatum</name>
    <dbReference type="NCBI Taxonomy" id="63740"/>
    <lineage>
        <taxon>Archaea</taxon>
        <taxon>Methanobacteriati</taxon>
        <taxon>Methanobacteriota</taxon>
        <taxon>Stenosarchaea group</taxon>
        <taxon>Halobacteria</taxon>
        <taxon>Halobacteriales</taxon>
        <taxon>Haloferacaceae</taxon>
        <taxon>Halorubrum</taxon>
    </lineage>
</organism>
<sequence>MSIQPGGDATFRVPREGPTAEECTTLSCELSGVVTDPGFLTLIVVVGLLAFVAFAYLKDAAECCREERRRVVDERDAFEEFSERVESLDPVPANTTFASDGPVVGVHSGTGFHTPNDEHRRGVFDSYESTVMALPHYQQEYDETVTESLAAELGVDMVTGLSDGGTFSPALQSAIVTRSRHAAASRAELADAIDVELEELSDTEAELARIDRTRRRLHEHLEGIPERSRTDALIDVYERFEGLESECNDLAKARQRSLRDPPMTVDFGGEDAPTFYRYLYGPLERTSHPVLSELTALADRLQRDRDRIVKRIADAR</sequence>
<protein>
    <recommendedName>
        <fullName evidence="3">DUF7260 domain-containing protein</fullName>
    </recommendedName>
</protein>
<keyword evidence="5" id="KW-1185">Reference proteome</keyword>
<dbReference type="InterPro" id="IPR055684">
    <property type="entry name" value="DUF7260"/>
</dbReference>
<evidence type="ECO:0000256" key="1">
    <source>
        <dbReference type="SAM" id="Coils"/>
    </source>
</evidence>
<keyword evidence="1" id="KW-0175">Coiled coil</keyword>
<feature type="coiled-coil region" evidence="1">
    <location>
        <begin position="186"/>
        <end position="213"/>
    </location>
</feature>
<evidence type="ECO:0000259" key="3">
    <source>
        <dbReference type="Pfam" id="PF23921"/>
    </source>
</evidence>
<dbReference type="AlphaFoldDB" id="A0A238UPN4"/>
<dbReference type="RefSeq" id="WP_089383077.1">
    <property type="nucleotide sequence ID" value="NZ_FZNQ01000001.1"/>
</dbReference>
<keyword evidence="2" id="KW-0812">Transmembrane</keyword>
<gene>
    <name evidence="4" type="ORF">SAMN06264855_10184</name>
</gene>
<name>A0A238UPN4_HALVU</name>
<keyword evidence="2" id="KW-0472">Membrane</keyword>
<evidence type="ECO:0000313" key="5">
    <source>
        <dbReference type="Proteomes" id="UP000198397"/>
    </source>
</evidence>
<evidence type="ECO:0000256" key="2">
    <source>
        <dbReference type="SAM" id="Phobius"/>
    </source>
</evidence>
<proteinExistence type="predicted"/>
<keyword evidence="2" id="KW-1133">Transmembrane helix</keyword>
<dbReference type="OrthoDB" id="206489at2157"/>
<feature type="transmembrane region" description="Helical" evidence="2">
    <location>
        <begin position="39"/>
        <end position="57"/>
    </location>
</feature>
<feature type="domain" description="DUF7260" evidence="3">
    <location>
        <begin position="56"/>
        <end position="305"/>
    </location>
</feature>
<evidence type="ECO:0000313" key="4">
    <source>
        <dbReference type="EMBL" id="SNR23239.1"/>
    </source>
</evidence>
<reference evidence="4 5" key="1">
    <citation type="submission" date="2017-06" db="EMBL/GenBank/DDBJ databases">
        <authorList>
            <person name="Kim H.J."/>
            <person name="Triplett B.A."/>
        </authorList>
    </citation>
    <scope>NUCLEOTIDE SEQUENCE [LARGE SCALE GENOMIC DNA]</scope>
    <source>
        <strain evidence="4 5">DSM 8800</strain>
    </source>
</reference>
<accession>A0A238UPN4</accession>